<comment type="subcellular location">
    <subcellularLocation>
        <location evidence="1 6">Cell membrane</location>
        <topology evidence="1 6">Multi-pass membrane protein</topology>
    </subcellularLocation>
</comment>
<evidence type="ECO:0000256" key="6">
    <source>
        <dbReference type="PIRNR" id="PIRNR018968"/>
    </source>
</evidence>
<name>A0ABT2F581_9STRE</name>
<sequence>MFYFKMAWNNLKNSFSSYVPFMLTSFFLYLVTCSTFLILLSPMGKSMGAAATSIGLGAIVLSIFSLIMERYSYRVLLKQRSREFGLYNILGMNKRQVGMVATFELMIIFAILVILGTLFSGIFAKFTYVIFVNLTNYHLLNLKLVALPFLVNALIFAGIFLILWLSALAHIKLSSPLNLFRSQQQGEKEPRGNVLLALLSVIAISYAYYIAFTSDKLSAIQVIYKFFFAVLLVILGTYLFYISFMTWYLKRRRKNKNYYYKPEHFVSTSQMIFRMKQNATGLASISLLAVMALVTIGTTVSLYANTQNMVNGLFLKNSRIEYYIPQNKEIQPEKYFQKDVLDKLHRSTKELITYRTAMIALNYNGDKKDIIINDNNIVNTSMSTGFVYIITQKDFKHLGNSIKTLKDNEVLFLTQKGNSSVSSFDFFGKKYKVKKLKHAIFPDLQITVNSAVLVLPSKADYQEIYRHYLPYVDKGLGISENYIANLDLSKTEISKITTANHTVGDEEFSGVLRTKSESLNLMYEFYGALLFTGFLLGISFLLGVALIVYYKQYSEGHEDKKSYHILQEVGMSQRQIKKTINSQIILFFFMPLGIATLHYLIAIPMLRQLLLTFGVTEAKLVYIVSFITIAIVAVLYFIIYRMTSKTYYKIIEH</sequence>
<proteinExistence type="inferred from homology"/>
<organism evidence="8 9">
    <name type="scientific">Streptococcus sciuri</name>
    <dbReference type="NCBI Taxonomy" id="2973939"/>
    <lineage>
        <taxon>Bacteria</taxon>
        <taxon>Bacillati</taxon>
        <taxon>Bacillota</taxon>
        <taxon>Bacilli</taxon>
        <taxon>Lactobacillales</taxon>
        <taxon>Streptococcaceae</taxon>
        <taxon>Streptococcus</taxon>
    </lineage>
</organism>
<reference evidence="8 9" key="1">
    <citation type="journal article" date="2023" name="Int. J. Syst. Evol. Microbiol.">
        <title>Streptococcus sciuri sp. nov., Staphylococcus marylandisciuri sp. nov. and Staphylococcus americanisciuri sp. nov., isolated from faeces of eastern grey squirrel (Sciurus carolinensis).</title>
        <authorList>
            <person name="Volokhov D.V."/>
            <person name="Zagorodnyaya T.A."/>
            <person name="Furtak V.A."/>
            <person name="Nattanmai G."/>
            <person name="Randall L."/>
            <person name="Jose S."/>
            <person name="Gao Y."/>
            <person name="Eisenberg T."/>
            <person name="Delmonte P."/>
            <person name="Blom J."/>
            <person name="Mitchell K.K."/>
        </authorList>
    </citation>
    <scope>NUCLEOTIDE SEQUENCE [LARGE SCALE GENOMIC DNA]</scope>
    <source>
        <strain evidence="8 9">SQ9-PEA</strain>
    </source>
</reference>
<evidence type="ECO:0000256" key="2">
    <source>
        <dbReference type="ARBA" id="ARBA00022475"/>
    </source>
</evidence>
<keyword evidence="5 6" id="KW-0472">Membrane</keyword>
<feature type="domain" description="ABC3 transporter permease C-terminal" evidence="7">
    <location>
        <begin position="58"/>
        <end position="169"/>
    </location>
</feature>
<feature type="transmembrane region" description="Helical" evidence="6">
    <location>
        <begin position="192"/>
        <end position="211"/>
    </location>
</feature>
<dbReference type="PIRSF" id="PIRSF018968">
    <property type="entry name" value="ABC_permease_BceB"/>
    <property type="match status" value="1"/>
</dbReference>
<feature type="transmembrane region" description="Helical" evidence="6">
    <location>
        <begin position="223"/>
        <end position="249"/>
    </location>
</feature>
<feature type="transmembrane region" description="Helical" evidence="6">
    <location>
        <begin position="281"/>
        <end position="304"/>
    </location>
</feature>
<keyword evidence="2 6" id="KW-1003">Cell membrane</keyword>
<evidence type="ECO:0000256" key="3">
    <source>
        <dbReference type="ARBA" id="ARBA00022692"/>
    </source>
</evidence>
<dbReference type="RefSeq" id="WP_259136755.1">
    <property type="nucleotide sequence ID" value="NZ_JANUXX010000001.1"/>
</dbReference>
<keyword evidence="4 6" id="KW-1133">Transmembrane helix</keyword>
<feature type="transmembrane region" description="Helical" evidence="6">
    <location>
        <begin position="21"/>
        <end position="41"/>
    </location>
</feature>
<comment type="similarity">
    <text evidence="6">Belongs to the ABC-4 integral membrane protein family.</text>
</comment>
<dbReference type="Pfam" id="PF02687">
    <property type="entry name" value="FtsX"/>
    <property type="match status" value="2"/>
</dbReference>
<evidence type="ECO:0000256" key="1">
    <source>
        <dbReference type="ARBA" id="ARBA00004651"/>
    </source>
</evidence>
<evidence type="ECO:0000256" key="4">
    <source>
        <dbReference type="ARBA" id="ARBA00022989"/>
    </source>
</evidence>
<evidence type="ECO:0000313" key="9">
    <source>
        <dbReference type="Proteomes" id="UP001206548"/>
    </source>
</evidence>
<keyword evidence="6" id="KW-0813">Transport</keyword>
<accession>A0ABT2F581</accession>
<dbReference type="EMBL" id="JANUXX010000001">
    <property type="protein sequence ID" value="MCS4487589.1"/>
    <property type="molecule type" value="Genomic_DNA"/>
</dbReference>
<feature type="transmembrane region" description="Helical" evidence="6">
    <location>
        <begin position="100"/>
        <end position="124"/>
    </location>
</feature>
<feature type="domain" description="ABC3 transporter permease C-terminal" evidence="7">
    <location>
        <begin position="535"/>
        <end position="639"/>
    </location>
</feature>
<evidence type="ECO:0000259" key="7">
    <source>
        <dbReference type="Pfam" id="PF02687"/>
    </source>
</evidence>
<feature type="transmembrane region" description="Helical" evidence="6">
    <location>
        <begin position="525"/>
        <end position="550"/>
    </location>
</feature>
<protein>
    <submittedName>
        <fullName evidence="8">ABC transporter permease</fullName>
    </submittedName>
</protein>
<comment type="caution">
    <text evidence="8">The sequence shown here is derived from an EMBL/GenBank/DDBJ whole genome shotgun (WGS) entry which is preliminary data.</text>
</comment>
<evidence type="ECO:0000256" key="5">
    <source>
        <dbReference type="ARBA" id="ARBA00023136"/>
    </source>
</evidence>
<feature type="transmembrane region" description="Helical" evidence="6">
    <location>
        <begin position="621"/>
        <end position="639"/>
    </location>
</feature>
<feature type="transmembrane region" description="Helical" evidence="6">
    <location>
        <begin position="584"/>
        <end position="601"/>
    </location>
</feature>
<dbReference type="InterPro" id="IPR003838">
    <property type="entry name" value="ABC3_permease_C"/>
</dbReference>
<gene>
    <name evidence="8" type="ORF">NXS10_01165</name>
</gene>
<keyword evidence="3 6" id="KW-0812">Transmembrane</keyword>
<feature type="transmembrane region" description="Helical" evidence="6">
    <location>
        <begin position="47"/>
        <end position="68"/>
    </location>
</feature>
<dbReference type="Proteomes" id="UP001206548">
    <property type="component" value="Unassembled WGS sequence"/>
</dbReference>
<dbReference type="PANTHER" id="PTHR46795:SF3">
    <property type="entry name" value="ABC TRANSPORTER PERMEASE"/>
    <property type="match status" value="1"/>
</dbReference>
<feature type="transmembrane region" description="Helical" evidence="6">
    <location>
        <begin position="144"/>
        <end position="171"/>
    </location>
</feature>
<keyword evidence="9" id="KW-1185">Reference proteome</keyword>
<dbReference type="InterPro" id="IPR052536">
    <property type="entry name" value="ABC-4_Integral_Memb_Prot"/>
</dbReference>
<dbReference type="PANTHER" id="PTHR46795">
    <property type="entry name" value="ABC TRANSPORTER PERMEASE-RELATED-RELATED"/>
    <property type="match status" value="1"/>
</dbReference>
<evidence type="ECO:0000313" key="8">
    <source>
        <dbReference type="EMBL" id="MCS4487589.1"/>
    </source>
</evidence>
<dbReference type="InterPro" id="IPR027022">
    <property type="entry name" value="ABC_permease_BceB-typ"/>
</dbReference>